<keyword evidence="4" id="KW-1185">Reference proteome</keyword>
<reference evidence="3 4" key="1">
    <citation type="submission" date="2021-01" db="EMBL/GenBank/DDBJ databases">
        <title>Genomics of switchgrass bacterial isolates.</title>
        <authorList>
            <person name="Shade A."/>
        </authorList>
    </citation>
    <scope>NUCLEOTIDE SEQUENCE [LARGE SCALE GENOMIC DNA]</scope>
    <source>
        <strain evidence="3 4">PvP111</strain>
    </source>
</reference>
<dbReference type="EMBL" id="JAFBBK010000001">
    <property type="protein sequence ID" value="MBM7416442.1"/>
    <property type="molecule type" value="Genomic_DNA"/>
</dbReference>
<name>A0ABS2KWZ7_9NOCA</name>
<keyword evidence="2" id="KW-0812">Transmembrane</keyword>
<organism evidence="3 4">
    <name type="scientific">Rhodococcoides corynebacterioides</name>
    <dbReference type="NCBI Taxonomy" id="53972"/>
    <lineage>
        <taxon>Bacteria</taxon>
        <taxon>Bacillati</taxon>
        <taxon>Actinomycetota</taxon>
        <taxon>Actinomycetes</taxon>
        <taxon>Mycobacteriales</taxon>
        <taxon>Nocardiaceae</taxon>
        <taxon>Rhodococcoides</taxon>
    </lineage>
</organism>
<evidence type="ECO:0000313" key="4">
    <source>
        <dbReference type="Proteomes" id="UP000703038"/>
    </source>
</evidence>
<proteinExistence type="predicted"/>
<sequence length="462" mass="47560">MSDDALGLPADVARVVRTWSPDSLSRIERGSASARTVAVLAAPGLDQEAVGAVVTSAGWSVRPVSAASAVLVLVDPDLPPGGALVRAARSIPADLPVVLRIAAGPDDARRVLARWAASVPRPGAVVVSGPDDDAVVDALARAAERVDPAEAERTAVDRVLAETRTALTAAARRDTGSADLADARERRRRAASIATDDGLLLRRSTAELRLDLAHRVGVHRRETSARVAAAVGDASFADLRRLPSVVAAEIDAAAGRLADEVTTALTAVGALDSAPPVERASTTHQPPPSAGWGVDDVLAGVVGASAGAGVGRVAVWAASLGGASAGVVIVLCAVVMAAAVVRTRLLSARRARLRRWAADVVADAASGWERDTASRLVIADSWLTARLSAHVRGAAARRSALIAEIDGEIRDITSRAASRAAAYRRDLDVLDRVAPILGQRGTVPSARASKHEVGTTSRNTGD</sequence>
<evidence type="ECO:0000256" key="2">
    <source>
        <dbReference type="SAM" id="Phobius"/>
    </source>
</evidence>
<keyword evidence="2" id="KW-1133">Transmembrane helix</keyword>
<comment type="caution">
    <text evidence="3">The sequence shown here is derived from an EMBL/GenBank/DDBJ whole genome shotgun (WGS) entry which is preliminary data.</text>
</comment>
<feature type="transmembrane region" description="Helical" evidence="2">
    <location>
        <begin position="315"/>
        <end position="341"/>
    </location>
</feature>
<dbReference type="Proteomes" id="UP000703038">
    <property type="component" value="Unassembled WGS sequence"/>
</dbReference>
<gene>
    <name evidence="3" type="ORF">JOE42_003175</name>
</gene>
<feature type="region of interest" description="Disordered" evidence="1">
    <location>
        <begin position="441"/>
        <end position="462"/>
    </location>
</feature>
<dbReference type="RefSeq" id="WP_204869246.1">
    <property type="nucleotide sequence ID" value="NZ_JAFBBK010000001.1"/>
</dbReference>
<evidence type="ECO:0000313" key="3">
    <source>
        <dbReference type="EMBL" id="MBM7416442.1"/>
    </source>
</evidence>
<accession>A0ABS2KWZ7</accession>
<protein>
    <submittedName>
        <fullName evidence="3">Uncharacterized protein</fullName>
    </submittedName>
</protein>
<evidence type="ECO:0000256" key="1">
    <source>
        <dbReference type="SAM" id="MobiDB-lite"/>
    </source>
</evidence>
<keyword evidence="2" id="KW-0472">Membrane</keyword>